<sequence>MGTRVIVKHPDPVLRQKCVQVKRFNANLHRLLDDMAETMYEAHGVGLAAPQVGILKRVIVMDCGDGIIEMINPEIVERDGEEVGPEGCLSIPGLLGDVRRALKVKARGLDRHGNPIEVVGEDLLARCIQHEIDHLNGVLFIDLAEKVYEKDPEDAD</sequence>
<dbReference type="InterPro" id="IPR036821">
    <property type="entry name" value="Peptide_deformylase_sf"/>
</dbReference>
<dbReference type="Proteomes" id="UP000284219">
    <property type="component" value="Unassembled WGS sequence"/>
</dbReference>
<accession>A0A419SJK3</accession>
<evidence type="ECO:0000313" key="7">
    <source>
        <dbReference type="EMBL" id="RKD24142.1"/>
    </source>
</evidence>
<dbReference type="PIRSF" id="PIRSF004749">
    <property type="entry name" value="Pep_def"/>
    <property type="match status" value="1"/>
</dbReference>
<evidence type="ECO:0000313" key="8">
    <source>
        <dbReference type="Proteomes" id="UP000284219"/>
    </source>
</evidence>
<dbReference type="InterPro" id="IPR023635">
    <property type="entry name" value="Peptide_deformylase"/>
</dbReference>
<evidence type="ECO:0000256" key="6">
    <source>
        <dbReference type="HAMAP-Rule" id="MF_00163"/>
    </source>
</evidence>
<keyword evidence="5 6" id="KW-0408">Iron</keyword>
<dbReference type="SUPFAM" id="SSF56420">
    <property type="entry name" value="Peptide deformylase"/>
    <property type="match status" value="1"/>
</dbReference>
<keyword evidence="2 6" id="KW-0479">Metal-binding</keyword>
<dbReference type="FunFam" id="3.90.45.10:FF:000005">
    <property type="entry name" value="Peptide deformylase"/>
    <property type="match status" value="1"/>
</dbReference>
<feature type="binding site" evidence="6">
    <location>
        <position position="130"/>
    </location>
    <ligand>
        <name>Fe cation</name>
        <dbReference type="ChEBI" id="CHEBI:24875"/>
    </ligand>
</feature>
<dbReference type="HAMAP" id="MF_00163">
    <property type="entry name" value="Pep_deformylase"/>
    <property type="match status" value="1"/>
</dbReference>
<keyword evidence="8" id="KW-1185">Reference proteome</keyword>
<dbReference type="CDD" id="cd00487">
    <property type="entry name" value="Pep_deformylase"/>
    <property type="match status" value="1"/>
</dbReference>
<dbReference type="PANTHER" id="PTHR10458:SF22">
    <property type="entry name" value="PEPTIDE DEFORMYLASE"/>
    <property type="match status" value="1"/>
</dbReference>
<dbReference type="EC" id="3.5.1.88" evidence="6"/>
<gene>
    <name evidence="6" type="primary">def</name>
    <name evidence="7" type="ORF">BEP19_06965</name>
</gene>
<evidence type="ECO:0000256" key="3">
    <source>
        <dbReference type="ARBA" id="ARBA00022801"/>
    </source>
</evidence>
<comment type="caution">
    <text evidence="7">The sequence shown here is derived from an EMBL/GenBank/DDBJ whole genome shotgun (WGS) entry which is preliminary data.</text>
</comment>
<dbReference type="GO" id="GO:0042586">
    <property type="term" value="F:peptide deformylase activity"/>
    <property type="evidence" value="ECO:0007669"/>
    <property type="project" value="UniProtKB-UniRule"/>
</dbReference>
<comment type="function">
    <text evidence="6">Removes the formyl group from the N-terminal Met of newly synthesized proteins. Requires at least a dipeptide for an efficient rate of reaction. N-terminal L-methionine is a prerequisite for activity but the enzyme has broad specificity at other positions.</text>
</comment>
<dbReference type="AlphaFoldDB" id="A0A419SJK3"/>
<dbReference type="Pfam" id="PF01327">
    <property type="entry name" value="Pep_deformylase"/>
    <property type="match status" value="1"/>
</dbReference>
<feature type="active site" evidence="6">
    <location>
        <position position="131"/>
    </location>
</feature>
<feature type="binding site" evidence="6">
    <location>
        <position position="88"/>
    </location>
    <ligand>
        <name>Fe cation</name>
        <dbReference type="ChEBI" id="CHEBI:24875"/>
    </ligand>
</feature>
<dbReference type="NCBIfam" id="TIGR00079">
    <property type="entry name" value="pept_deformyl"/>
    <property type="match status" value="1"/>
</dbReference>
<name>A0A419SJK3_9BACL</name>
<dbReference type="NCBIfam" id="NF001159">
    <property type="entry name" value="PRK00150.1-3"/>
    <property type="match status" value="1"/>
</dbReference>
<proteinExistence type="inferred from homology"/>
<dbReference type="PRINTS" id="PR01576">
    <property type="entry name" value="PDEFORMYLASE"/>
</dbReference>
<evidence type="ECO:0000256" key="1">
    <source>
        <dbReference type="ARBA" id="ARBA00010759"/>
    </source>
</evidence>
<organism evidence="7 8">
    <name type="scientific">Ammoniphilus oxalaticus</name>
    <dbReference type="NCBI Taxonomy" id="66863"/>
    <lineage>
        <taxon>Bacteria</taxon>
        <taxon>Bacillati</taxon>
        <taxon>Bacillota</taxon>
        <taxon>Bacilli</taxon>
        <taxon>Bacillales</taxon>
        <taxon>Paenibacillaceae</taxon>
        <taxon>Aneurinibacillus group</taxon>
        <taxon>Ammoniphilus</taxon>
    </lineage>
</organism>
<dbReference type="RefSeq" id="WP_120189404.1">
    <property type="nucleotide sequence ID" value="NZ_MCHY01000008.1"/>
</dbReference>
<evidence type="ECO:0000256" key="5">
    <source>
        <dbReference type="ARBA" id="ARBA00023004"/>
    </source>
</evidence>
<dbReference type="OrthoDB" id="9784988at2"/>
<dbReference type="GO" id="GO:0006412">
    <property type="term" value="P:translation"/>
    <property type="evidence" value="ECO:0007669"/>
    <property type="project" value="UniProtKB-UniRule"/>
</dbReference>
<dbReference type="PANTHER" id="PTHR10458">
    <property type="entry name" value="PEPTIDE DEFORMYLASE"/>
    <property type="match status" value="1"/>
</dbReference>
<keyword evidence="3 6" id="KW-0378">Hydrolase</keyword>
<reference evidence="7 8" key="1">
    <citation type="submission" date="2016-08" db="EMBL/GenBank/DDBJ databases">
        <title>Novel Firmicute Genomes.</title>
        <authorList>
            <person name="Poppleton D.I."/>
            <person name="Gribaldo S."/>
        </authorList>
    </citation>
    <scope>NUCLEOTIDE SEQUENCE [LARGE SCALE GENOMIC DNA]</scope>
    <source>
        <strain evidence="7 8">RAOx-1</strain>
    </source>
</reference>
<dbReference type="GO" id="GO:0046872">
    <property type="term" value="F:metal ion binding"/>
    <property type="evidence" value="ECO:0007669"/>
    <property type="project" value="UniProtKB-KW"/>
</dbReference>
<evidence type="ECO:0000256" key="4">
    <source>
        <dbReference type="ARBA" id="ARBA00022917"/>
    </source>
</evidence>
<comment type="similarity">
    <text evidence="1 6">Belongs to the polypeptide deformylase family.</text>
</comment>
<comment type="cofactor">
    <cofactor evidence="6">
        <name>Fe(2+)</name>
        <dbReference type="ChEBI" id="CHEBI:29033"/>
    </cofactor>
    <text evidence="6">Binds 1 Fe(2+) ion.</text>
</comment>
<protein>
    <recommendedName>
        <fullName evidence="6">Peptide deformylase</fullName>
        <shortName evidence="6">PDF</shortName>
        <ecNumber evidence="6">3.5.1.88</ecNumber>
    </recommendedName>
    <alternativeName>
        <fullName evidence="6">Polypeptide deformylase</fullName>
    </alternativeName>
</protein>
<dbReference type="EMBL" id="MCHY01000008">
    <property type="protein sequence ID" value="RKD24142.1"/>
    <property type="molecule type" value="Genomic_DNA"/>
</dbReference>
<evidence type="ECO:0000256" key="2">
    <source>
        <dbReference type="ARBA" id="ARBA00022723"/>
    </source>
</evidence>
<comment type="catalytic activity">
    <reaction evidence="6">
        <text>N-terminal N-formyl-L-methionyl-[peptide] + H2O = N-terminal L-methionyl-[peptide] + formate</text>
        <dbReference type="Rhea" id="RHEA:24420"/>
        <dbReference type="Rhea" id="RHEA-COMP:10639"/>
        <dbReference type="Rhea" id="RHEA-COMP:10640"/>
        <dbReference type="ChEBI" id="CHEBI:15377"/>
        <dbReference type="ChEBI" id="CHEBI:15740"/>
        <dbReference type="ChEBI" id="CHEBI:49298"/>
        <dbReference type="ChEBI" id="CHEBI:64731"/>
        <dbReference type="EC" id="3.5.1.88"/>
    </reaction>
</comment>
<dbReference type="Gene3D" id="3.90.45.10">
    <property type="entry name" value="Peptide deformylase"/>
    <property type="match status" value="1"/>
</dbReference>
<feature type="binding site" evidence="6">
    <location>
        <position position="134"/>
    </location>
    <ligand>
        <name>Fe cation</name>
        <dbReference type="ChEBI" id="CHEBI:24875"/>
    </ligand>
</feature>
<keyword evidence="4 6" id="KW-0648">Protein biosynthesis</keyword>